<protein>
    <recommendedName>
        <fullName evidence="9">DUF1772-domain-containing protein</fullName>
    </recommendedName>
</protein>
<feature type="transmembrane region" description="Helical" evidence="6">
    <location>
        <begin position="156"/>
        <end position="175"/>
    </location>
</feature>
<dbReference type="Pfam" id="PF08592">
    <property type="entry name" value="Anthrone_oxy"/>
    <property type="match status" value="1"/>
</dbReference>
<evidence type="ECO:0000256" key="2">
    <source>
        <dbReference type="ARBA" id="ARBA00022692"/>
    </source>
</evidence>
<evidence type="ECO:0000313" key="7">
    <source>
        <dbReference type="EMBL" id="KAG8630877.1"/>
    </source>
</evidence>
<evidence type="ECO:0008006" key="9">
    <source>
        <dbReference type="Google" id="ProtNLM"/>
    </source>
</evidence>
<keyword evidence="4 6" id="KW-0472">Membrane</keyword>
<evidence type="ECO:0000313" key="8">
    <source>
        <dbReference type="Proteomes" id="UP000809789"/>
    </source>
</evidence>
<keyword evidence="3 6" id="KW-1133">Transmembrane helix</keyword>
<dbReference type="GO" id="GO:0016020">
    <property type="term" value="C:membrane"/>
    <property type="evidence" value="ECO:0007669"/>
    <property type="project" value="UniProtKB-SubCell"/>
</dbReference>
<keyword evidence="2 6" id="KW-0812">Transmembrane</keyword>
<reference evidence="7" key="1">
    <citation type="submission" date="2021-07" db="EMBL/GenBank/DDBJ databases">
        <title>Elsinoe batatas strain:CRI-CJ2 Genome sequencing and assembly.</title>
        <authorList>
            <person name="Huang L."/>
        </authorList>
    </citation>
    <scope>NUCLEOTIDE SEQUENCE</scope>
    <source>
        <strain evidence="7">CRI-CJ2</strain>
    </source>
</reference>
<dbReference type="OrthoDB" id="3648235at2759"/>
<comment type="similarity">
    <text evidence="5">Belongs to the anthrone oxygenase family.</text>
</comment>
<dbReference type="Proteomes" id="UP000809789">
    <property type="component" value="Unassembled WGS sequence"/>
</dbReference>
<keyword evidence="8" id="KW-1185">Reference proteome</keyword>
<evidence type="ECO:0000256" key="3">
    <source>
        <dbReference type="ARBA" id="ARBA00022989"/>
    </source>
</evidence>
<dbReference type="PANTHER" id="PTHR35042:SF1">
    <property type="entry name" value="DUF1772-DOMAIN-CONTAINING PROTEIN"/>
    <property type="match status" value="1"/>
</dbReference>
<organism evidence="7 8">
    <name type="scientific">Elsinoe batatas</name>
    <dbReference type="NCBI Taxonomy" id="2601811"/>
    <lineage>
        <taxon>Eukaryota</taxon>
        <taxon>Fungi</taxon>
        <taxon>Dikarya</taxon>
        <taxon>Ascomycota</taxon>
        <taxon>Pezizomycotina</taxon>
        <taxon>Dothideomycetes</taxon>
        <taxon>Dothideomycetidae</taxon>
        <taxon>Myriangiales</taxon>
        <taxon>Elsinoaceae</taxon>
        <taxon>Elsinoe</taxon>
    </lineage>
</organism>
<accession>A0A8K0L7Z7</accession>
<feature type="transmembrane region" description="Helical" evidence="6">
    <location>
        <begin position="12"/>
        <end position="38"/>
    </location>
</feature>
<dbReference type="AlphaFoldDB" id="A0A8K0L7Z7"/>
<dbReference type="PANTHER" id="PTHR35042">
    <property type="entry name" value="ANTHRONE OXYGENASE ENCC"/>
    <property type="match status" value="1"/>
</dbReference>
<name>A0A8K0L7Z7_9PEZI</name>
<comment type="subcellular location">
    <subcellularLocation>
        <location evidence="1">Membrane</location>
        <topology evidence="1">Multi-pass membrane protein</topology>
    </subcellularLocation>
</comment>
<dbReference type="EMBL" id="JAESVG020000001">
    <property type="protein sequence ID" value="KAG8630877.1"/>
    <property type="molecule type" value="Genomic_DNA"/>
</dbReference>
<sequence>MHVSEVAVYPLSLIAVTALGVLTGLALSLYAWAVPIILEARSTHTIATQFCLMVGRGAAYLQPASRVLGASLASLAVLSYTQPDPIQSAKWSYWAAALACVLPVAPYEIILIFPINDEILEMRNEMDDRRSKGLANDDGKRDKYIREQIYKWRRRHVGRIVMPFAAFCIGIAIISS</sequence>
<evidence type="ECO:0000256" key="4">
    <source>
        <dbReference type="ARBA" id="ARBA00023136"/>
    </source>
</evidence>
<comment type="caution">
    <text evidence="7">The sequence shown here is derived from an EMBL/GenBank/DDBJ whole genome shotgun (WGS) entry which is preliminary data.</text>
</comment>
<evidence type="ECO:0000256" key="6">
    <source>
        <dbReference type="SAM" id="Phobius"/>
    </source>
</evidence>
<evidence type="ECO:0000256" key="5">
    <source>
        <dbReference type="ARBA" id="ARBA00034313"/>
    </source>
</evidence>
<gene>
    <name evidence="7" type="ORF">KVT40_000017</name>
</gene>
<proteinExistence type="inferred from homology"/>
<feature type="transmembrane region" description="Helical" evidence="6">
    <location>
        <begin position="93"/>
        <end position="113"/>
    </location>
</feature>
<evidence type="ECO:0000256" key="1">
    <source>
        <dbReference type="ARBA" id="ARBA00004141"/>
    </source>
</evidence>
<dbReference type="InterPro" id="IPR013901">
    <property type="entry name" value="Anthrone_oxy"/>
</dbReference>